<reference evidence="2" key="1">
    <citation type="submission" date="2016-10" db="EMBL/GenBank/DDBJ databases">
        <authorList>
            <person name="Varghese N."/>
            <person name="Submissions S."/>
        </authorList>
    </citation>
    <scope>NUCLEOTIDE SEQUENCE [LARGE SCALE GENOMIC DNA]</scope>
    <source>
        <strain evidence="2">IBRC-M 10655</strain>
    </source>
</reference>
<dbReference type="STRING" id="504798.SAMN05421871_106102"/>
<accession>A0A1H0Q1J5</accession>
<dbReference type="Proteomes" id="UP000199651">
    <property type="component" value="Unassembled WGS sequence"/>
</dbReference>
<keyword evidence="2" id="KW-1185">Reference proteome</keyword>
<proteinExistence type="predicted"/>
<organism evidence="1 2">
    <name type="scientific">Actinokineospora alba</name>
    <dbReference type="NCBI Taxonomy" id="504798"/>
    <lineage>
        <taxon>Bacteria</taxon>
        <taxon>Bacillati</taxon>
        <taxon>Actinomycetota</taxon>
        <taxon>Actinomycetes</taxon>
        <taxon>Pseudonocardiales</taxon>
        <taxon>Pseudonocardiaceae</taxon>
        <taxon>Actinokineospora</taxon>
    </lineage>
</organism>
<evidence type="ECO:0000313" key="1">
    <source>
        <dbReference type="EMBL" id="SDP10940.1"/>
    </source>
</evidence>
<dbReference type="OrthoDB" id="3614757at2"/>
<dbReference type="AlphaFoldDB" id="A0A1H0Q1J5"/>
<dbReference type="EMBL" id="FNJB01000006">
    <property type="protein sequence ID" value="SDP10940.1"/>
    <property type="molecule type" value="Genomic_DNA"/>
</dbReference>
<name>A0A1H0Q1J5_9PSEU</name>
<sequence length="214" mass="22929">MTVPGSGTLSPQERVLTARVHTMVGLAPDTVMVKPLTPGSVDRYLRGEVSAGVVGARPPFDFRLVGGTVARHQDCVNLRSPGDFVKAFRLDYAGSPFRPDLAVLHTMEFPALFPDHYVVPFGAPSVPTADKRAVREAAYAMVDAVKMAGVDPNTYRQEIAPWPYSGTGLTAGGDLAMPEWWKRPGIVPVGARIVANGAIVAVFRGASMGWEGQR</sequence>
<protein>
    <submittedName>
        <fullName evidence="1">Uncharacterized protein</fullName>
    </submittedName>
</protein>
<evidence type="ECO:0000313" key="2">
    <source>
        <dbReference type="Proteomes" id="UP000199651"/>
    </source>
</evidence>
<gene>
    <name evidence="1" type="ORF">SAMN05192558_106350</name>
</gene>
<dbReference type="RefSeq" id="WP_091376655.1">
    <property type="nucleotide sequence ID" value="NZ_FNDV01000006.1"/>
</dbReference>